<name>A0ABS8LQQ3_XANEU</name>
<evidence type="ECO:0000313" key="1">
    <source>
        <dbReference type="EMBL" id="MCC8636700.1"/>
    </source>
</evidence>
<protein>
    <submittedName>
        <fullName evidence="1">Uncharacterized protein</fullName>
    </submittedName>
</protein>
<evidence type="ECO:0000313" key="2">
    <source>
        <dbReference type="Proteomes" id="UP001430605"/>
    </source>
</evidence>
<dbReference type="RefSeq" id="WP_127170345.1">
    <property type="nucleotide sequence ID" value="NZ_JAJITJ010000079.1"/>
</dbReference>
<gene>
    <name evidence="1" type="ORF">LN463_17345</name>
</gene>
<keyword evidence="2" id="KW-1185">Reference proteome</keyword>
<sequence>MQGLFLNGCNGGLAMFLGKRFGLGFTLLGFSFFSGNGLAQTYVPVYQDFYGTARWNSLEIALEKAQLNAIGYARVKNFGECVFVGYQWWRPNTYDPNYYEVTAAYTCVQYVRG</sequence>
<accession>A0ABS8LQQ3</accession>
<dbReference type="Proteomes" id="UP001430605">
    <property type="component" value="Unassembled WGS sequence"/>
</dbReference>
<dbReference type="EMBL" id="JAJIUS010000090">
    <property type="protein sequence ID" value="MCC8636700.1"/>
    <property type="molecule type" value="Genomic_DNA"/>
</dbReference>
<proteinExistence type="predicted"/>
<reference evidence="1" key="1">
    <citation type="submission" date="2021-11" db="EMBL/GenBank/DDBJ databases">
        <title>Genome resources and taxonomic validation of 89 Xanthomonas strains.</title>
        <authorList>
            <person name="Tambong J.T."/>
        </authorList>
    </citation>
    <scope>NUCLEOTIDE SEQUENCE</scope>
    <source>
        <strain evidence="1">Xv 72</strain>
    </source>
</reference>
<comment type="caution">
    <text evidence="1">The sequence shown here is derived from an EMBL/GenBank/DDBJ whole genome shotgun (WGS) entry which is preliminary data.</text>
</comment>
<organism evidence="1 2">
    <name type="scientific">Xanthomonas euvesicatoria pv. euvesicatoria</name>
    <dbReference type="NCBI Taxonomy" id="2753541"/>
    <lineage>
        <taxon>Bacteria</taxon>
        <taxon>Pseudomonadati</taxon>
        <taxon>Pseudomonadota</taxon>
        <taxon>Gammaproteobacteria</taxon>
        <taxon>Lysobacterales</taxon>
        <taxon>Lysobacteraceae</taxon>
        <taxon>Xanthomonas</taxon>
    </lineage>
</organism>